<feature type="compositionally biased region" description="Basic and acidic residues" evidence="1">
    <location>
        <begin position="105"/>
        <end position="126"/>
    </location>
</feature>
<accession>A0A2N9GGN4</accession>
<dbReference type="EMBL" id="OIVN01001891">
    <property type="protein sequence ID" value="SPC98695.1"/>
    <property type="molecule type" value="Genomic_DNA"/>
</dbReference>
<proteinExistence type="predicted"/>
<organism evidence="2">
    <name type="scientific">Fagus sylvatica</name>
    <name type="common">Beechnut</name>
    <dbReference type="NCBI Taxonomy" id="28930"/>
    <lineage>
        <taxon>Eukaryota</taxon>
        <taxon>Viridiplantae</taxon>
        <taxon>Streptophyta</taxon>
        <taxon>Embryophyta</taxon>
        <taxon>Tracheophyta</taxon>
        <taxon>Spermatophyta</taxon>
        <taxon>Magnoliopsida</taxon>
        <taxon>eudicotyledons</taxon>
        <taxon>Gunneridae</taxon>
        <taxon>Pentapetalae</taxon>
        <taxon>rosids</taxon>
        <taxon>fabids</taxon>
        <taxon>Fagales</taxon>
        <taxon>Fagaceae</taxon>
        <taxon>Fagus</taxon>
    </lineage>
</organism>
<feature type="region of interest" description="Disordered" evidence="1">
    <location>
        <begin position="91"/>
        <end position="135"/>
    </location>
</feature>
<reference evidence="2" key="1">
    <citation type="submission" date="2018-02" db="EMBL/GenBank/DDBJ databases">
        <authorList>
            <person name="Cohen D.B."/>
            <person name="Kent A.D."/>
        </authorList>
    </citation>
    <scope>NUCLEOTIDE SEQUENCE</scope>
</reference>
<protein>
    <submittedName>
        <fullName evidence="2">Uncharacterized protein</fullName>
    </submittedName>
</protein>
<gene>
    <name evidence="2" type="ORF">FSB_LOCUS26577</name>
</gene>
<sequence length="135" mass="15253">MKEKNEMGEEGCMCVVGEKKKERQEGTWVLSLSLCAAPDLDPTRGLTRSVRSSDSVTTDDITDGGRHRGFGWRWGRENCEHELESLVKDEARRHGEAWRGTAKLGPREPRARARISDEGRSDEARRSLARRCAAR</sequence>
<feature type="region of interest" description="Disordered" evidence="1">
    <location>
        <begin position="43"/>
        <end position="62"/>
    </location>
</feature>
<name>A0A2N9GGN4_FAGSY</name>
<evidence type="ECO:0000256" key="1">
    <source>
        <dbReference type="SAM" id="MobiDB-lite"/>
    </source>
</evidence>
<evidence type="ECO:0000313" key="2">
    <source>
        <dbReference type="EMBL" id="SPC98695.1"/>
    </source>
</evidence>
<dbReference type="AlphaFoldDB" id="A0A2N9GGN4"/>
<feature type="compositionally biased region" description="Low complexity" evidence="1">
    <location>
        <begin position="47"/>
        <end position="59"/>
    </location>
</feature>